<dbReference type="EMBL" id="MFHQ01000036">
    <property type="protein sequence ID" value="OGF73808.1"/>
    <property type="molecule type" value="Genomic_DNA"/>
</dbReference>
<evidence type="ECO:0000313" key="2">
    <source>
        <dbReference type="Proteomes" id="UP000178406"/>
    </source>
</evidence>
<sequence length="134" mass="15924">MSTSPFLEQQKQLYKNIKPCYCKAVRAMVYFNSEGLRHLLYDKHRPRNFKEKHYRVSLINYLHEVVTKANAATQQVFANPPCQIWILEWVEVEDIKGAKYKIKVVIRKLGNGNFHFWSVMQKRNKKNTTKNPSH</sequence>
<proteinExistence type="predicted"/>
<reference evidence="1 2" key="1">
    <citation type="journal article" date="2016" name="Nat. Commun.">
        <title>Thousands of microbial genomes shed light on interconnected biogeochemical processes in an aquifer system.</title>
        <authorList>
            <person name="Anantharaman K."/>
            <person name="Brown C.T."/>
            <person name="Hug L.A."/>
            <person name="Sharon I."/>
            <person name="Castelle C.J."/>
            <person name="Probst A.J."/>
            <person name="Thomas B.C."/>
            <person name="Singh A."/>
            <person name="Wilkins M.J."/>
            <person name="Karaoz U."/>
            <person name="Brodie E.L."/>
            <person name="Williams K.H."/>
            <person name="Hubbard S.S."/>
            <person name="Banfield J.F."/>
        </authorList>
    </citation>
    <scope>NUCLEOTIDE SEQUENCE [LARGE SCALE GENOMIC DNA]</scope>
</reference>
<organism evidence="1 2">
    <name type="scientific">Candidatus Giovannonibacteria bacterium RIFCSPHIGHO2_02_FULL_46_20</name>
    <dbReference type="NCBI Taxonomy" id="1798338"/>
    <lineage>
        <taxon>Bacteria</taxon>
        <taxon>Candidatus Giovannoniibacteriota</taxon>
    </lineage>
</organism>
<dbReference type="AlphaFoldDB" id="A0A1F5WDP5"/>
<evidence type="ECO:0000313" key="1">
    <source>
        <dbReference type="EMBL" id="OGF73808.1"/>
    </source>
</evidence>
<evidence type="ECO:0008006" key="3">
    <source>
        <dbReference type="Google" id="ProtNLM"/>
    </source>
</evidence>
<gene>
    <name evidence="1" type="ORF">A3J56_02125</name>
</gene>
<protein>
    <recommendedName>
        <fullName evidence="3">Phage-Barnase-EndoU-ColicinE5/D-RelE like nuclease 3 domain-containing protein</fullName>
    </recommendedName>
</protein>
<comment type="caution">
    <text evidence="1">The sequence shown here is derived from an EMBL/GenBank/DDBJ whole genome shotgun (WGS) entry which is preliminary data.</text>
</comment>
<dbReference type="Proteomes" id="UP000178406">
    <property type="component" value="Unassembled WGS sequence"/>
</dbReference>
<name>A0A1F5WDP5_9BACT</name>
<accession>A0A1F5WDP5</accession>